<feature type="transmembrane region" description="Helical" evidence="1">
    <location>
        <begin position="171"/>
        <end position="190"/>
    </location>
</feature>
<dbReference type="GO" id="GO:0000271">
    <property type="term" value="P:polysaccharide biosynthetic process"/>
    <property type="evidence" value="ECO:0007669"/>
    <property type="project" value="TreeGrafter"/>
</dbReference>
<feature type="transmembrane region" description="Helical" evidence="1">
    <location>
        <begin position="271"/>
        <end position="290"/>
    </location>
</feature>
<dbReference type="Proteomes" id="UP000308713">
    <property type="component" value="Unassembled WGS sequence"/>
</dbReference>
<dbReference type="RefSeq" id="WP_139695354.1">
    <property type="nucleotide sequence ID" value="NZ_CP074074.1"/>
</dbReference>
<feature type="transmembrane region" description="Helical" evidence="1">
    <location>
        <begin position="12"/>
        <end position="33"/>
    </location>
</feature>
<evidence type="ECO:0000313" key="3">
    <source>
        <dbReference type="EMBL" id="TNJ45711.1"/>
    </source>
</evidence>
<dbReference type="PANTHER" id="PTHR23028:SF53">
    <property type="entry name" value="ACYL_TRANSF_3 DOMAIN-CONTAINING PROTEIN"/>
    <property type="match status" value="1"/>
</dbReference>
<organism evidence="3 4">
    <name type="scientific">Allotamlana fucoidanivorans</name>
    <dbReference type="NCBI Taxonomy" id="2583814"/>
    <lineage>
        <taxon>Bacteria</taxon>
        <taxon>Pseudomonadati</taxon>
        <taxon>Bacteroidota</taxon>
        <taxon>Flavobacteriia</taxon>
        <taxon>Flavobacteriales</taxon>
        <taxon>Flavobacteriaceae</taxon>
        <taxon>Allotamlana</taxon>
    </lineage>
</organism>
<reference evidence="3 4" key="1">
    <citation type="submission" date="2019-05" db="EMBL/GenBank/DDBJ databases">
        <title>Tamlana fucoidanivorans sp. nov., isolated from the surface of algae collected from Fujian province in China.</title>
        <authorList>
            <person name="Li J."/>
        </authorList>
    </citation>
    <scope>NUCLEOTIDE SEQUENCE [LARGE SCALE GENOMIC DNA]</scope>
    <source>
        <strain evidence="3 4">CW2-9</strain>
    </source>
</reference>
<dbReference type="Pfam" id="PF01757">
    <property type="entry name" value="Acyl_transf_3"/>
    <property type="match status" value="1"/>
</dbReference>
<dbReference type="EMBL" id="VDCS01000004">
    <property type="protein sequence ID" value="TNJ45711.1"/>
    <property type="molecule type" value="Genomic_DNA"/>
</dbReference>
<dbReference type="InterPro" id="IPR002656">
    <property type="entry name" value="Acyl_transf_3_dom"/>
</dbReference>
<feature type="transmembrane region" description="Helical" evidence="1">
    <location>
        <begin position="39"/>
        <end position="68"/>
    </location>
</feature>
<evidence type="ECO:0000256" key="1">
    <source>
        <dbReference type="SAM" id="Phobius"/>
    </source>
</evidence>
<proteinExistence type="predicted"/>
<dbReference type="InterPro" id="IPR050879">
    <property type="entry name" value="Acyltransferase_3"/>
</dbReference>
<feature type="transmembrane region" description="Helical" evidence="1">
    <location>
        <begin position="89"/>
        <end position="110"/>
    </location>
</feature>
<keyword evidence="1" id="KW-0472">Membrane</keyword>
<keyword evidence="3" id="KW-0012">Acyltransferase</keyword>
<dbReference type="GO" id="GO:0016020">
    <property type="term" value="C:membrane"/>
    <property type="evidence" value="ECO:0007669"/>
    <property type="project" value="TreeGrafter"/>
</dbReference>
<dbReference type="GO" id="GO:0016747">
    <property type="term" value="F:acyltransferase activity, transferring groups other than amino-acyl groups"/>
    <property type="evidence" value="ECO:0007669"/>
    <property type="project" value="InterPro"/>
</dbReference>
<evidence type="ECO:0000259" key="2">
    <source>
        <dbReference type="Pfam" id="PF01757"/>
    </source>
</evidence>
<feature type="domain" description="Acyltransferase 3" evidence="2">
    <location>
        <begin position="11"/>
        <end position="352"/>
    </location>
</feature>
<dbReference type="AlphaFoldDB" id="A0A5C4SNG0"/>
<keyword evidence="4" id="KW-1185">Reference proteome</keyword>
<dbReference type="OrthoDB" id="290051at2"/>
<accession>A0A5C4SNG0</accession>
<feature type="transmembrane region" description="Helical" evidence="1">
    <location>
        <begin position="310"/>
        <end position="328"/>
    </location>
</feature>
<feature type="transmembrane region" description="Helical" evidence="1">
    <location>
        <begin position="210"/>
        <end position="227"/>
    </location>
</feature>
<keyword evidence="1" id="KW-0812">Transmembrane</keyword>
<feature type="transmembrane region" description="Helical" evidence="1">
    <location>
        <begin position="147"/>
        <end position="164"/>
    </location>
</feature>
<feature type="transmembrane region" description="Helical" evidence="1">
    <location>
        <begin position="239"/>
        <end position="259"/>
    </location>
</feature>
<feature type="transmembrane region" description="Helical" evidence="1">
    <location>
        <begin position="334"/>
        <end position="357"/>
    </location>
</feature>
<name>A0A5C4SNG0_9FLAO</name>
<comment type="caution">
    <text evidence="3">The sequence shown here is derived from an EMBL/GenBank/DDBJ whole genome shotgun (WGS) entry which is preliminary data.</text>
</comment>
<evidence type="ECO:0000313" key="4">
    <source>
        <dbReference type="Proteomes" id="UP000308713"/>
    </source>
</evidence>
<protein>
    <submittedName>
        <fullName evidence="3">Acyltransferase</fullName>
    </submittedName>
</protein>
<gene>
    <name evidence="3" type="ORF">FGF67_04840</name>
</gene>
<sequence>MLINYYHRIFGLDVLRASAILLVLFSHSSLLLFPNTTHILLTIIQFFGAIGVDLFFVLSGYLIGGILIKQIEKGHTSYSHLFYFLLRRWFRTIPNYFLILILNIILVGILNGETIQGIGDYFLFLQNFSSPHPDFFTEAWSLSIEEYAYIFGPLILYILLQFFRNENALKAYMITVMIVIVLISLARIDFHLSHGVMSNKDWSHALRKVVIYRIDSIYYGFIMALCYKKYQDFIKRHRFLFLSIGVIVFVSMHALIFMLDMLPSNTPLFYNLFYLPLVSVSLLFLFPVFINWQTGKRFRNTITKISVWSYGLYLVNYSLVLLPLQTFIDVALQPWYGKIGVVLSFWALAFLLARLLYKYYEKPLMNLRDLPALKAMLNR</sequence>
<dbReference type="PANTHER" id="PTHR23028">
    <property type="entry name" value="ACETYLTRANSFERASE"/>
    <property type="match status" value="1"/>
</dbReference>
<keyword evidence="3" id="KW-0808">Transferase</keyword>
<keyword evidence="1" id="KW-1133">Transmembrane helix</keyword>